<dbReference type="GO" id="GO:0005506">
    <property type="term" value="F:iron ion binding"/>
    <property type="evidence" value="ECO:0007669"/>
    <property type="project" value="InterPro"/>
</dbReference>
<dbReference type="InterPro" id="IPR001128">
    <property type="entry name" value="Cyt_P450"/>
</dbReference>
<dbReference type="GO" id="GO:0016705">
    <property type="term" value="F:oxidoreductase activity, acting on paired donors, with incorporation or reduction of molecular oxygen"/>
    <property type="evidence" value="ECO:0007669"/>
    <property type="project" value="InterPro"/>
</dbReference>
<dbReference type="PANTHER" id="PTHR46696:SF1">
    <property type="entry name" value="CYTOCHROME P450 YJIB-RELATED"/>
    <property type="match status" value="1"/>
</dbReference>
<name>A0A840NJR1_9PSEU</name>
<dbReference type="Pfam" id="PF00067">
    <property type="entry name" value="p450"/>
    <property type="match status" value="2"/>
</dbReference>
<dbReference type="GO" id="GO:0020037">
    <property type="term" value="F:heme binding"/>
    <property type="evidence" value="ECO:0007669"/>
    <property type="project" value="InterPro"/>
</dbReference>
<dbReference type="CDD" id="cd11029">
    <property type="entry name" value="CYP107-like"/>
    <property type="match status" value="1"/>
</dbReference>
<evidence type="ECO:0000256" key="8">
    <source>
        <dbReference type="ARBA" id="ARBA00023033"/>
    </source>
</evidence>
<keyword evidence="5 9" id="KW-0479">Metal-binding</keyword>
<evidence type="ECO:0000313" key="11">
    <source>
        <dbReference type="Proteomes" id="UP000580474"/>
    </source>
</evidence>
<proteinExistence type="inferred from homology"/>
<sequence>MQTPEPYVLDPDATDIHAEAARVRERGPVAQVVLPGEVVAWSVSDPATLRRLLTDPRVSKDPNRHWPAWINGEVSADWPLMAWIARQDMLNAYGSEHRRLRSLVSQAFTARRVEAMRPWIGRVVEELLDELAEDGADVVDLRARFCYPLPIEVICQLVGVPEGGPRAQLRYLTDVLVSTTAEPGAAAAAFDAGRNLFLELIAERRRDPGDDLTSALLTLRDEQHSLLSEEELIQTLLLLIGAGHETTANHLDHAITALLTHPDQLAQVRSGERGWDDAIEEALRWQPPVSVMPLRYAVEDIAVGDVTIRAGDPILAAFGSANRCPRAHQDADRFDITREDKEHLTFGHGTHFCLGSSLARLESALALPALFDRYPNLSLAVPAAELRPYPSFISNGHAELPVYLGL</sequence>
<dbReference type="RefSeq" id="WP_184479828.1">
    <property type="nucleotide sequence ID" value="NZ_JACHIV010000001.1"/>
</dbReference>
<evidence type="ECO:0000313" key="10">
    <source>
        <dbReference type="EMBL" id="MBB5070275.1"/>
    </source>
</evidence>
<comment type="similarity">
    <text evidence="2 9">Belongs to the cytochrome P450 family.</text>
</comment>
<dbReference type="InterPro" id="IPR036396">
    <property type="entry name" value="Cyt_P450_sf"/>
</dbReference>
<keyword evidence="11" id="KW-1185">Reference proteome</keyword>
<keyword evidence="4 9" id="KW-0349">Heme</keyword>
<reference evidence="10 11" key="1">
    <citation type="submission" date="2020-08" db="EMBL/GenBank/DDBJ databases">
        <title>Sequencing the genomes of 1000 actinobacteria strains.</title>
        <authorList>
            <person name="Klenk H.-P."/>
        </authorList>
    </citation>
    <scope>NUCLEOTIDE SEQUENCE [LARGE SCALE GENOMIC DNA]</scope>
    <source>
        <strain evidence="10 11">DSM 45582</strain>
    </source>
</reference>
<evidence type="ECO:0000256" key="7">
    <source>
        <dbReference type="ARBA" id="ARBA00023004"/>
    </source>
</evidence>
<dbReference type="SUPFAM" id="SSF48264">
    <property type="entry name" value="Cytochrome P450"/>
    <property type="match status" value="1"/>
</dbReference>
<dbReference type="FunFam" id="1.10.630.10:FF:000018">
    <property type="entry name" value="Cytochrome P450 monooxygenase"/>
    <property type="match status" value="1"/>
</dbReference>
<comment type="caution">
    <text evidence="10">The sequence shown here is derived from an EMBL/GenBank/DDBJ whole genome shotgun (WGS) entry which is preliminary data.</text>
</comment>
<evidence type="ECO:0000256" key="1">
    <source>
        <dbReference type="ARBA" id="ARBA00004496"/>
    </source>
</evidence>
<protein>
    <submittedName>
        <fullName evidence="10">Cytochrome P450</fullName>
    </submittedName>
</protein>
<dbReference type="InterPro" id="IPR002397">
    <property type="entry name" value="Cyt_P450_B"/>
</dbReference>
<dbReference type="PRINTS" id="PR00385">
    <property type="entry name" value="P450"/>
</dbReference>
<dbReference type="PANTHER" id="PTHR46696">
    <property type="entry name" value="P450, PUTATIVE (EUROFUNG)-RELATED"/>
    <property type="match status" value="1"/>
</dbReference>
<dbReference type="Proteomes" id="UP000580474">
    <property type="component" value="Unassembled WGS sequence"/>
</dbReference>
<evidence type="ECO:0000256" key="5">
    <source>
        <dbReference type="ARBA" id="ARBA00022723"/>
    </source>
</evidence>
<dbReference type="GO" id="GO:0005737">
    <property type="term" value="C:cytoplasm"/>
    <property type="evidence" value="ECO:0007669"/>
    <property type="project" value="UniProtKB-SubCell"/>
</dbReference>
<organism evidence="10 11">
    <name type="scientific">Saccharopolyspora gloriosae</name>
    <dbReference type="NCBI Taxonomy" id="455344"/>
    <lineage>
        <taxon>Bacteria</taxon>
        <taxon>Bacillati</taxon>
        <taxon>Actinomycetota</taxon>
        <taxon>Actinomycetes</taxon>
        <taxon>Pseudonocardiales</taxon>
        <taxon>Pseudonocardiaceae</taxon>
        <taxon>Saccharopolyspora</taxon>
    </lineage>
</organism>
<dbReference type="PROSITE" id="PS00086">
    <property type="entry name" value="CYTOCHROME_P450"/>
    <property type="match status" value="1"/>
</dbReference>
<keyword evidence="8 9" id="KW-0503">Monooxygenase</keyword>
<dbReference type="InterPro" id="IPR017972">
    <property type="entry name" value="Cyt_P450_CS"/>
</dbReference>
<evidence type="ECO:0000256" key="9">
    <source>
        <dbReference type="RuleBase" id="RU000461"/>
    </source>
</evidence>
<dbReference type="EMBL" id="JACHIV010000001">
    <property type="protein sequence ID" value="MBB5070275.1"/>
    <property type="molecule type" value="Genomic_DNA"/>
</dbReference>
<keyword evidence="7 9" id="KW-0408">Iron</keyword>
<gene>
    <name evidence="10" type="ORF">BJ969_003363</name>
</gene>
<accession>A0A840NJR1</accession>
<evidence type="ECO:0000256" key="4">
    <source>
        <dbReference type="ARBA" id="ARBA00022617"/>
    </source>
</evidence>
<evidence type="ECO:0000256" key="3">
    <source>
        <dbReference type="ARBA" id="ARBA00022490"/>
    </source>
</evidence>
<dbReference type="GO" id="GO:0004497">
    <property type="term" value="F:monooxygenase activity"/>
    <property type="evidence" value="ECO:0007669"/>
    <property type="project" value="UniProtKB-KW"/>
</dbReference>
<evidence type="ECO:0000256" key="6">
    <source>
        <dbReference type="ARBA" id="ARBA00023002"/>
    </source>
</evidence>
<dbReference type="AlphaFoldDB" id="A0A840NJR1"/>
<comment type="subcellular location">
    <subcellularLocation>
        <location evidence="1">Cytoplasm</location>
    </subcellularLocation>
</comment>
<dbReference type="Gene3D" id="1.10.630.10">
    <property type="entry name" value="Cytochrome P450"/>
    <property type="match status" value="1"/>
</dbReference>
<dbReference type="PRINTS" id="PR00359">
    <property type="entry name" value="BP450"/>
</dbReference>
<keyword evidence="3" id="KW-0963">Cytoplasm</keyword>
<keyword evidence="6 9" id="KW-0560">Oxidoreductase</keyword>
<evidence type="ECO:0000256" key="2">
    <source>
        <dbReference type="ARBA" id="ARBA00010617"/>
    </source>
</evidence>